<evidence type="ECO:0000256" key="1">
    <source>
        <dbReference type="ARBA" id="ARBA00009437"/>
    </source>
</evidence>
<dbReference type="PRINTS" id="PR00039">
    <property type="entry name" value="HTHLYSR"/>
</dbReference>
<proteinExistence type="inferred from homology"/>
<gene>
    <name evidence="6" type="ORF">ABT317_48630</name>
</gene>
<protein>
    <submittedName>
        <fullName evidence="6">LysR substrate-binding domain-containing protein</fullName>
    </submittedName>
</protein>
<keyword evidence="4" id="KW-0804">Transcription</keyword>
<evidence type="ECO:0000256" key="4">
    <source>
        <dbReference type="ARBA" id="ARBA00023163"/>
    </source>
</evidence>
<dbReference type="Gene3D" id="1.10.10.10">
    <property type="entry name" value="Winged helix-like DNA-binding domain superfamily/Winged helix DNA-binding domain"/>
    <property type="match status" value="1"/>
</dbReference>
<feature type="non-terminal residue" evidence="6">
    <location>
        <position position="274"/>
    </location>
</feature>
<name>A0ABV1WK97_9ACTN</name>
<dbReference type="PANTHER" id="PTHR30346">
    <property type="entry name" value="TRANSCRIPTIONAL DUAL REGULATOR HCAR-RELATED"/>
    <property type="match status" value="1"/>
</dbReference>
<keyword evidence="3" id="KW-0238">DNA-binding</keyword>
<dbReference type="PROSITE" id="PS50931">
    <property type="entry name" value="HTH_LYSR"/>
    <property type="match status" value="1"/>
</dbReference>
<dbReference type="InterPro" id="IPR036388">
    <property type="entry name" value="WH-like_DNA-bd_sf"/>
</dbReference>
<evidence type="ECO:0000256" key="2">
    <source>
        <dbReference type="ARBA" id="ARBA00023015"/>
    </source>
</evidence>
<dbReference type="SUPFAM" id="SSF46785">
    <property type="entry name" value="Winged helix' DNA-binding domain"/>
    <property type="match status" value="1"/>
</dbReference>
<keyword evidence="2" id="KW-0805">Transcription regulation</keyword>
<comment type="caution">
    <text evidence="6">The sequence shown here is derived from an EMBL/GenBank/DDBJ whole genome shotgun (WGS) entry which is preliminary data.</text>
</comment>
<dbReference type="InterPro" id="IPR000847">
    <property type="entry name" value="LysR_HTH_N"/>
</dbReference>
<dbReference type="Gene3D" id="3.40.190.10">
    <property type="entry name" value="Periplasmic binding protein-like II"/>
    <property type="match status" value="2"/>
</dbReference>
<keyword evidence="7" id="KW-1185">Reference proteome</keyword>
<organism evidence="6 7">
    <name type="scientific">Streptomyces carpinensis</name>
    <dbReference type="NCBI Taxonomy" id="66369"/>
    <lineage>
        <taxon>Bacteria</taxon>
        <taxon>Bacillati</taxon>
        <taxon>Actinomycetota</taxon>
        <taxon>Actinomycetes</taxon>
        <taxon>Kitasatosporales</taxon>
        <taxon>Streptomycetaceae</taxon>
        <taxon>Streptomyces</taxon>
    </lineage>
</organism>
<dbReference type="CDD" id="cd08414">
    <property type="entry name" value="PBP2_LTTR_aromatics_like"/>
    <property type="match status" value="1"/>
</dbReference>
<dbReference type="InterPro" id="IPR005119">
    <property type="entry name" value="LysR_subst-bd"/>
</dbReference>
<dbReference type="SUPFAM" id="SSF53850">
    <property type="entry name" value="Periplasmic binding protein-like II"/>
    <property type="match status" value="1"/>
</dbReference>
<dbReference type="EMBL" id="JBEPCU010001912">
    <property type="protein sequence ID" value="MER6984612.1"/>
    <property type="molecule type" value="Genomic_DNA"/>
</dbReference>
<comment type="similarity">
    <text evidence="1">Belongs to the LysR transcriptional regulatory family.</text>
</comment>
<evidence type="ECO:0000313" key="6">
    <source>
        <dbReference type="EMBL" id="MER6984612.1"/>
    </source>
</evidence>
<dbReference type="Proteomes" id="UP001458415">
    <property type="component" value="Unassembled WGS sequence"/>
</dbReference>
<evidence type="ECO:0000259" key="5">
    <source>
        <dbReference type="PROSITE" id="PS50931"/>
    </source>
</evidence>
<feature type="domain" description="HTH lysR-type" evidence="5">
    <location>
        <begin position="8"/>
        <end position="65"/>
    </location>
</feature>
<dbReference type="PANTHER" id="PTHR30346:SF0">
    <property type="entry name" value="HCA OPERON TRANSCRIPTIONAL ACTIVATOR HCAR"/>
    <property type="match status" value="1"/>
</dbReference>
<dbReference type="Pfam" id="PF00126">
    <property type="entry name" value="HTH_1"/>
    <property type="match status" value="1"/>
</dbReference>
<dbReference type="InterPro" id="IPR036390">
    <property type="entry name" value="WH_DNA-bd_sf"/>
</dbReference>
<dbReference type="Pfam" id="PF03466">
    <property type="entry name" value="LysR_substrate"/>
    <property type="match status" value="1"/>
</dbReference>
<evidence type="ECO:0000256" key="3">
    <source>
        <dbReference type="ARBA" id="ARBA00023125"/>
    </source>
</evidence>
<accession>A0ABV1WK97</accession>
<reference evidence="6 7" key="1">
    <citation type="submission" date="2024-06" db="EMBL/GenBank/DDBJ databases">
        <title>The Natural Products Discovery Center: Release of the First 8490 Sequenced Strains for Exploring Actinobacteria Biosynthetic Diversity.</title>
        <authorList>
            <person name="Kalkreuter E."/>
            <person name="Kautsar S.A."/>
            <person name="Yang D."/>
            <person name="Bader C.D."/>
            <person name="Teijaro C.N."/>
            <person name="Fluegel L."/>
            <person name="Davis C.M."/>
            <person name="Simpson J.R."/>
            <person name="Lauterbach L."/>
            <person name="Steele A.D."/>
            <person name="Gui C."/>
            <person name="Meng S."/>
            <person name="Li G."/>
            <person name="Viehrig K."/>
            <person name="Ye F."/>
            <person name="Su P."/>
            <person name="Kiefer A.F."/>
            <person name="Nichols A."/>
            <person name="Cepeda A.J."/>
            <person name="Yan W."/>
            <person name="Fan B."/>
            <person name="Jiang Y."/>
            <person name="Adhikari A."/>
            <person name="Zheng C.-J."/>
            <person name="Schuster L."/>
            <person name="Cowan T.M."/>
            <person name="Smanski M.J."/>
            <person name="Chevrette M.G."/>
            <person name="De Carvalho L.P.S."/>
            <person name="Shen B."/>
        </authorList>
    </citation>
    <scope>NUCLEOTIDE SEQUENCE [LARGE SCALE GENOMIC DNA]</scope>
    <source>
        <strain evidence="6 7">NPDC000634</strain>
    </source>
</reference>
<evidence type="ECO:0000313" key="7">
    <source>
        <dbReference type="Proteomes" id="UP001458415"/>
    </source>
</evidence>
<sequence length="274" mass="29655">MQGGPVDLDLRKLRYFVAVAERLHFGQAAAALHVTQPALSRQIQQLEHDLGVTLFTRNSREVTLTPAGEQFLHDAKALLAAGRVAQERARRIEAGEDSLTIGFMLGTDVTPALHAFSERQPAVRLELVRLRWWSRTDALVDGSVDVGFVRLPVESTSLTVLPLYRERLSVVLPAGHPLAAKDTLDVAALADQPLLRYADADPAWSAVWNADPLPGGTRLTPGPVVHDMEEILEYVRAGRGVILVPGPVAAVFPRPDIAYVPVADVPPGSERAGA</sequence>